<reference evidence="1" key="1">
    <citation type="submission" date="2022-07" db="EMBL/GenBank/DDBJ databases">
        <title>Draft genome sequence of Zalerion maritima ATCC 34329, a (micro)plastics degrading marine fungus.</title>
        <authorList>
            <person name="Paco A."/>
            <person name="Goncalves M.F.M."/>
            <person name="Rocha-Santos T.A.P."/>
            <person name="Alves A."/>
        </authorList>
    </citation>
    <scope>NUCLEOTIDE SEQUENCE</scope>
    <source>
        <strain evidence="1">ATCC 34329</strain>
    </source>
</reference>
<comment type="caution">
    <text evidence="1">The sequence shown here is derived from an EMBL/GenBank/DDBJ whole genome shotgun (WGS) entry which is preliminary data.</text>
</comment>
<sequence>MGNPPVASRPSNYIFVQPQGMSELMRRYGSGQVGIIFPVQALPWPCFYKPVILLLTQFEQSDSVKMDMEDRTAVPTGRVRGVKGRCRSQ</sequence>
<accession>A0AAD5WTC9</accession>
<name>A0AAD5WTC9_9PEZI</name>
<dbReference type="AlphaFoldDB" id="A0AAD5WTC9"/>
<dbReference type="EMBL" id="JAKWBI020000057">
    <property type="protein sequence ID" value="KAJ2904289.1"/>
    <property type="molecule type" value="Genomic_DNA"/>
</dbReference>
<dbReference type="Proteomes" id="UP001201980">
    <property type="component" value="Unassembled WGS sequence"/>
</dbReference>
<keyword evidence="2" id="KW-1185">Reference proteome</keyword>
<organism evidence="1 2">
    <name type="scientific">Zalerion maritima</name>
    <dbReference type="NCBI Taxonomy" id="339359"/>
    <lineage>
        <taxon>Eukaryota</taxon>
        <taxon>Fungi</taxon>
        <taxon>Dikarya</taxon>
        <taxon>Ascomycota</taxon>
        <taxon>Pezizomycotina</taxon>
        <taxon>Sordariomycetes</taxon>
        <taxon>Lulworthiomycetidae</taxon>
        <taxon>Lulworthiales</taxon>
        <taxon>Lulworthiaceae</taxon>
        <taxon>Zalerion</taxon>
    </lineage>
</organism>
<proteinExistence type="predicted"/>
<evidence type="ECO:0000313" key="1">
    <source>
        <dbReference type="EMBL" id="KAJ2904289.1"/>
    </source>
</evidence>
<gene>
    <name evidence="1" type="ORF">MKZ38_008348</name>
</gene>
<protein>
    <submittedName>
        <fullName evidence="1">Uncharacterized protein</fullName>
    </submittedName>
</protein>
<evidence type="ECO:0000313" key="2">
    <source>
        <dbReference type="Proteomes" id="UP001201980"/>
    </source>
</evidence>